<accession>A0A6G1J7P4</accession>
<organism evidence="2 3">
    <name type="scientific">Lentithecium fluviatile CBS 122367</name>
    <dbReference type="NCBI Taxonomy" id="1168545"/>
    <lineage>
        <taxon>Eukaryota</taxon>
        <taxon>Fungi</taxon>
        <taxon>Dikarya</taxon>
        <taxon>Ascomycota</taxon>
        <taxon>Pezizomycotina</taxon>
        <taxon>Dothideomycetes</taxon>
        <taxon>Pleosporomycetidae</taxon>
        <taxon>Pleosporales</taxon>
        <taxon>Massarineae</taxon>
        <taxon>Lentitheciaceae</taxon>
        <taxon>Lentithecium</taxon>
    </lineage>
</organism>
<protein>
    <submittedName>
        <fullName evidence="2">Uncharacterized protein</fullName>
    </submittedName>
</protein>
<dbReference type="Proteomes" id="UP000799291">
    <property type="component" value="Unassembled WGS sequence"/>
</dbReference>
<keyword evidence="3" id="KW-1185">Reference proteome</keyword>
<dbReference type="AlphaFoldDB" id="A0A6G1J7P4"/>
<dbReference type="OrthoDB" id="5081713at2759"/>
<reference evidence="2" key="1">
    <citation type="journal article" date="2020" name="Stud. Mycol.">
        <title>101 Dothideomycetes genomes: a test case for predicting lifestyles and emergence of pathogens.</title>
        <authorList>
            <person name="Haridas S."/>
            <person name="Albert R."/>
            <person name="Binder M."/>
            <person name="Bloem J."/>
            <person name="Labutti K."/>
            <person name="Salamov A."/>
            <person name="Andreopoulos B."/>
            <person name="Baker S."/>
            <person name="Barry K."/>
            <person name="Bills G."/>
            <person name="Bluhm B."/>
            <person name="Cannon C."/>
            <person name="Castanera R."/>
            <person name="Culley D."/>
            <person name="Daum C."/>
            <person name="Ezra D."/>
            <person name="Gonzalez J."/>
            <person name="Henrissat B."/>
            <person name="Kuo A."/>
            <person name="Liang C."/>
            <person name="Lipzen A."/>
            <person name="Lutzoni F."/>
            <person name="Magnuson J."/>
            <person name="Mondo S."/>
            <person name="Nolan M."/>
            <person name="Ohm R."/>
            <person name="Pangilinan J."/>
            <person name="Park H.-J."/>
            <person name="Ramirez L."/>
            <person name="Alfaro M."/>
            <person name="Sun H."/>
            <person name="Tritt A."/>
            <person name="Yoshinaga Y."/>
            <person name="Zwiers L.-H."/>
            <person name="Turgeon B."/>
            <person name="Goodwin S."/>
            <person name="Spatafora J."/>
            <person name="Crous P."/>
            <person name="Grigoriev I."/>
        </authorList>
    </citation>
    <scope>NUCLEOTIDE SEQUENCE</scope>
    <source>
        <strain evidence="2">CBS 122367</strain>
    </source>
</reference>
<proteinExistence type="predicted"/>
<sequence length="499" mass="57914">MKRVLNASALESAGIEFSEQVVTLEELKRESPQARILAQYLIDFKHVISHERWEELDHQDKDHLSATERDHIVIPEKLPKEKSHPYRYQGFIDRYDIRRCEANFDLASRIKKKADDIRSKDEDRWTEVIKDCVFERLREQARKEEGATYNRRAVNALKRFRVESDHIWYFGREVLKEYCQQTHFELTAPKPDLYLSFHAYLQGDAECGPLSADDYIENFSVTRLSQLYEEYPELARKLARRDRIPQFGFTSSPCKKFYDVGSFKDRACFPWAVCEWKHHGKIGTCVEDFLYCQAANAAAVCLTLFANAAAGGRSTPVLDDIRPVVCMTFTGPKSKVWVAYVTEVEAGRRYKYRMRCIWEGDLRVVLDNVKLCVIIENLHFWAMNYLRPWLSSCVDQWRRSIAEMEDVESESAESDSSLNYSLRRAATLDDFLNQEDEDDVDSDIDEDDADYDNDEDYVDGDDDGDDGDDDGDDSDNGDDDDDEQDHDEKKVCEVCGSVY</sequence>
<gene>
    <name evidence="2" type="ORF">K458DRAFT_415905</name>
</gene>
<feature type="region of interest" description="Disordered" evidence="1">
    <location>
        <begin position="432"/>
        <end position="499"/>
    </location>
</feature>
<name>A0A6G1J7P4_9PLEO</name>
<evidence type="ECO:0000313" key="3">
    <source>
        <dbReference type="Proteomes" id="UP000799291"/>
    </source>
</evidence>
<evidence type="ECO:0000256" key="1">
    <source>
        <dbReference type="SAM" id="MobiDB-lite"/>
    </source>
</evidence>
<feature type="compositionally biased region" description="Acidic residues" evidence="1">
    <location>
        <begin position="432"/>
        <end position="485"/>
    </location>
</feature>
<dbReference type="EMBL" id="MU005576">
    <property type="protein sequence ID" value="KAF2686557.1"/>
    <property type="molecule type" value="Genomic_DNA"/>
</dbReference>
<evidence type="ECO:0000313" key="2">
    <source>
        <dbReference type="EMBL" id="KAF2686557.1"/>
    </source>
</evidence>